<feature type="non-terminal residue" evidence="2">
    <location>
        <position position="1"/>
    </location>
</feature>
<name>A0A061S0Z9_9CHLO</name>
<evidence type="ECO:0000256" key="1">
    <source>
        <dbReference type="SAM" id="MobiDB-lite"/>
    </source>
</evidence>
<evidence type="ECO:0000313" key="2">
    <source>
        <dbReference type="EMBL" id="JAC76654.1"/>
    </source>
</evidence>
<reference evidence="2" key="1">
    <citation type="submission" date="2014-05" db="EMBL/GenBank/DDBJ databases">
        <title>The transcriptome of the halophilic microalga Tetraselmis sp. GSL018 isolated from the Great Salt Lake, Utah.</title>
        <authorList>
            <person name="Jinkerson R.E."/>
            <person name="D'Adamo S."/>
            <person name="Posewitz M.C."/>
        </authorList>
    </citation>
    <scope>NUCLEOTIDE SEQUENCE</scope>
    <source>
        <strain evidence="2">GSL018</strain>
    </source>
</reference>
<dbReference type="EMBL" id="GBEZ01008910">
    <property type="protein sequence ID" value="JAC76654.1"/>
    <property type="molecule type" value="Transcribed_RNA"/>
</dbReference>
<organism evidence="2">
    <name type="scientific">Tetraselmis sp. GSL018</name>
    <dbReference type="NCBI Taxonomy" id="582737"/>
    <lineage>
        <taxon>Eukaryota</taxon>
        <taxon>Viridiplantae</taxon>
        <taxon>Chlorophyta</taxon>
        <taxon>core chlorophytes</taxon>
        <taxon>Chlorodendrophyceae</taxon>
        <taxon>Chlorodendrales</taxon>
        <taxon>Chlorodendraceae</taxon>
        <taxon>Tetraselmis</taxon>
    </lineage>
</organism>
<feature type="region of interest" description="Disordered" evidence="1">
    <location>
        <begin position="1"/>
        <end position="50"/>
    </location>
</feature>
<proteinExistence type="predicted"/>
<dbReference type="AlphaFoldDB" id="A0A061S0Z9"/>
<accession>A0A061S0Z9</accession>
<feature type="compositionally biased region" description="Basic and acidic residues" evidence="1">
    <location>
        <begin position="32"/>
        <end position="50"/>
    </location>
</feature>
<protein>
    <submittedName>
        <fullName evidence="2">Uncharacterized protein</fullName>
    </submittedName>
</protein>
<gene>
    <name evidence="2" type="ORF">TSPGSL018_19616</name>
</gene>
<sequence>RRPHAPLCPHPTRPETRDSEEVQAVQVCEGWRSQEPEPEKGSEKGSKQAE</sequence>
<feature type="compositionally biased region" description="Pro residues" evidence="1">
    <location>
        <begin position="1"/>
        <end position="11"/>
    </location>
</feature>